<dbReference type="EMBL" id="CP025299">
    <property type="protein sequence ID" value="AUG29537.1"/>
    <property type="molecule type" value="Genomic_DNA"/>
</dbReference>
<evidence type="ECO:0000313" key="2">
    <source>
        <dbReference type="Proteomes" id="UP000233276"/>
    </source>
</evidence>
<accession>A0A2K9DJ67</accession>
<dbReference type="KEGG" id="mhos:CXR34_08810"/>
<evidence type="ECO:0000313" key="1">
    <source>
        <dbReference type="EMBL" id="AUG29537.1"/>
    </source>
</evidence>
<proteinExistence type="predicted"/>
<dbReference type="AlphaFoldDB" id="A0A2K9DJ67"/>
<organism evidence="1 2">
    <name type="scientific">Microbacterium hominis</name>
    <dbReference type="NCBI Taxonomy" id="162426"/>
    <lineage>
        <taxon>Bacteria</taxon>
        <taxon>Bacillati</taxon>
        <taxon>Actinomycetota</taxon>
        <taxon>Actinomycetes</taxon>
        <taxon>Micrococcales</taxon>
        <taxon>Microbacteriaceae</taxon>
        <taxon>Microbacterium</taxon>
    </lineage>
</organism>
<reference evidence="1 2" key="1">
    <citation type="submission" date="2017-12" db="EMBL/GenBank/DDBJ databases">
        <title>Isolation and characterization of estrogens degradatiion strain Microbacterium hominis SJTG1.</title>
        <authorList>
            <person name="Xiong W."/>
            <person name="Yin C."/>
            <person name="Zheng D."/>
            <person name="Liang R."/>
        </authorList>
    </citation>
    <scope>NUCLEOTIDE SEQUENCE [LARGE SCALE GENOMIC DNA]</scope>
    <source>
        <strain evidence="1 2">SJTG1</strain>
    </source>
</reference>
<gene>
    <name evidence="1" type="ORF">CXR34_08810</name>
</gene>
<sequence>MVASVADDGTLACTPCAGRSSPFICVSCGIEDIRHGKKCYPCSARDAVDALFAAGTPDRQGVLEPLRVRLLNHPEPKSMVQWPRRSASARLIRDMLTGRLEISHEDLDEHPVTQVAELMRHALTDVGVLPPRDQAWSHFERWLDRFLTGHPAEISRILGPYCRWSVIARTRLLIARNGLSDGTFDRARSSCRIALAFLTYLHDNALDLHTGSQTILEDYLEQFPRHLDQVRTFIRWAADTGRATRMSPPPSRWVDPSTSYPIPVYRDWMHRFETDETIPLRTRICGLLCGTLGRPSSTVAKLTRTAITDTGDEMTVTIGTSPVRLRDPLPALIRRQLDAPRRWDTDSDWLFPSKLRAGAHTDYSMMVKDLQTLGCSIVSLRGAALLALAATMPAGPLSDLTGISTGVANRWQTLAAAAYSGYPALRLD</sequence>
<name>A0A2K9DJ67_9MICO</name>
<dbReference type="Proteomes" id="UP000233276">
    <property type="component" value="Chromosome"/>
</dbReference>
<protein>
    <submittedName>
        <fullName evidence="1">Uncharacterized protein</fullName>
    </submittedName>
</protein>